<dbReference type="GO" id="GO:0043420">
    <property type="term" value="P:anthranilate metabolic process"/>
    <property type="evidence" value="ECO:0007669"/>
    <property type="project" value="TreeGrafter"/>
</dbReference>
<protein>
    <recommendedName>
        <fullName evidence="4">Kynureninase</fullName>
        <ecNumber evidence="4">3.7.1.3</ecNumber>
    </recommendedName>
</protein>
<dbReference type="InterPro" id="IPR015422">
    <property type="entry name" value="PyrdxlP-dep_Trfase_small"/>
</dbReference>
<dbReference type="EMBL" id="FNEI01000010">
    <property type="protein sequence ID" value="SDJ40401.1"/>
    <property type="molecule type" value="Genomic_DNA"/>
</dbReference>
<dbReference type="UniPathway" id="UPA00334">
    <property type="reaction ID" value="UER00455"/>
</dbReference>
<dbReference type="Proteomes" id="UP000182130">
    <property type="component" value="Unassembled WGS sequence"/>
</dbReference>
<evidence type="ECO:0000256" key="3">
    <source>
        <dbReference type="ARBA" id="ARBA00022898"/>
    </source>
</evidence>
<dbReference type="EC" id="3.7.1.3" evidence="4"/>
<gene>
    <name evidence="6" type="ORF">SAMN05216555_11095</name>
</gene>
<dbReference type="InterPro" id="IPR015424">
    <property type="entry name" value="PyrdxlP-dep_Trfase"/>
</dbReference>
<dbReference type="InterPro" id="IPR000192">
    <property type="entry name" value="Aminotrans_V_dom"/>
</dbReference>
<evidence type="ECO:0000313" key="7">
    <source>
        <dbReference type="Proteomes" id="UP000182130"/>
    </source>
</evidence>
<keyword evidence="1 4" id="KW-0662">Pyridine nucleotide biosynthesis</keyword>
<keyword evidence="2 4" id="KW-0378">Hydrolase</keyword>
<dbReference type="PIRSF" id="PIRSF038800">
    <property type="entry name" value="KYNU"/>
    <property type="match status" value="1"/>
</dbReference>
<dbReference type="PANTHER" id="PTHR14084">
    <property type="entry name" value="KYNURENINASE"/>
    <property type="match status" value="1"/>
</dbReference>
<dbReference type="AlphaFoldDB" id="A0A1G8TFW3"/>
<dbReference type="GO" id="GO:0009435">
    <property type="term" value="P:NAD+ biosynthetic process"/>
    <property type="evidence" value="ECO:0007669"/>
    <property type="project" value="UniProtKB-UniPathway"/>
</dbReference>
<dbReference type="Pfam" id="PF00266">
    <property type="entry name" value="Aminotran_5"/>
    <property type="match status" value="1"/>
</dbReference>
<accession>A0A1G8TFW3</accession>
<evidence type="ECO:0000256" key="2">
    <source>
        <dbReference type="ARBA" id="ARBA00022801"/>
    </source>
</evidence>
<dbReference type="UniPathway" id="UPA00253">
    <property type="reaction ID" value="UER00329"/>
</dbReference>
<dbReference type="GO" id="GO:0097053">
    <property type="term" value="P:L-kynurenine catabolic process"/>
    <property type="evidence" value="ECO:0007669"/>
    <property type="project" value="UniProtKB-UniPathway"/>
</dbReference>
<evidence type="ECO:0000256" key="4">
    <source>
        <dbReference type="PIRNR" id="PIRNR038800"/>
    </source>
</evidence>
<dbReference type="SMR" id="A0A1G8TFW3"/>
<dbReference type="PANTHER" id="PTHR14084:SF0">
    <property type="entry name" value="KYNURENINASE"/>
    <property type="match status" value="1"/>
</dbReference>
<dbReference type="InterPro" id="IPR010111">
    <property type="entry name" value="Kynureninase"/>
</dbReference>
<dbReference type="GO" id="GO:0005737">
    <property type="term" value="C:cytoplasm"/>
    <property type="evidence" value="ECO:0007669"/>
    <property type="project" value="InterPro"/>
</dbReference>
<dbReference type="Gene3D" id="3.40.640.10">
    <property type="entry name" value="Type I PLP-dependent aspartate aminotransferase-like (Major domain)"/>
    <property type="match status" value="1"/>
</dbReference>
<comment type="cofactor">
    <cofactor evidence="4">
        <name>pyridoxal 5'-phosphate</name>
        <dbReference type="ChEBI" id="CHEBI:597326"/>
    </cofactor>
</comment>
<comment type="catalytic activity">
    <reaction evidence="4">
        <text>3-hydroxy-L-kynurenine + H2O = 3-hydroxyanthranilate + L-alanine + H(+)</text>
        <dbReference type="Rhea" id="RHEA:25143"/>
        <dbReference type="ChEBI" id="CHEBI:15377"/>
        <dbReference type="ChEBI" id="CHEBI:15378"/>
        <dbReference type="ChEBI" id="CHEBI:36559"/>
        <dbReference type="ChEBI" id="CHEBI:57972"/>
        <dbReference type="ChEBI" id="CHEBI:58125"/>
        <dbReference type="EC" id="3.7.1.3"/>
    </reaction>
</comment>
<name>A0A1G8TFW3_9MICC</name>
<evidence type="ECO:0000259" key="5">
    <source>
        <dbReference type="Pfam" id="PF00266"/>
    </source>
</evidence>
<comment type="function">
    <text evidence="4">Catalyzes the cleavage of L-kynurenine (L-Kyn) and L-3-hydroxykynurenine (L-3OHKyn) into anthranilic acid (AA) and 3-hydroxyanthranilic acid (3-OHAA), respectively.</text>
</comment>
<comment type="similarity">
    <text evidence="4">Belongs to the kynureninase family.</text>
</comment>
<dbReference type="GO" id="GO:0030429">
    <property type="term" value="F:kynureninase activity"/>
    <property type="evidence" value="ECO:0007669"/>
    <property type="project" value="UniProtKB-EC"/>
</dbReference>
<comment type="subunit">
    <text evidence="4">Homodimer.</text>
</comment>
<dbReference type="GO" id="GO:0030170">
    <property type="term" value="F:pyridoxal phosphate binding"/>
    <property type="evidence" value="ECO:0007669"/>
    <property type="project" value="InterPro"/>
</dbReference>
<dbReference type="Gene3D" id="3.90.1150.10">
    <property type="entry name" value="Aspartate Aminotransferase, domain 1"/>
    <property type="match status" value="1"/>
</dbReference>
<dbReference type="GO" id="GO:0019441">
    <property type="term" value="P:L-tryptophan catabolic process to kynurenine"/>
    <property type="evidence" value="ECO:0007669"/>
    <property type="project" value="TreeGrafter"/>
</dbReference>
<keyword evidence="7" id="KW-1185">Reference proteome</keyword>
<evidence type="ECO:0000313" key="6">
    <source>
        <dbReference type="EMBL" id="SDJ40401.1"/>
    </source>
</evidence>
<comment type="pathway">
    <text evidence="4">Amino-acid degradation; L-kynurenine degradation; L-alanine and anthranilate from L-kynurenine: step 1/1.</text>
</comment>
<evidence type="ECO:0000256" key="1">
    <source>
        <dbReference type="ARBA" id="ARBA00022642"/>
    </source>
</evidence>
<comment type="catalytic activity">
    <reaction evidence="4">
        <text>L-kynurenine + H2O = anthranilate + L-alanine + H(+)</text>
        <dbReference type="Rhea" id="RHEA:16813"/>
        <dbReference type="ChEBI" id="CHEBI:15377"/>
        <dbReference type="ChEBI" id="CHEBI:15378"/>
        <dbReference type="ChEBI" id="CHEBI:16567"/>
        <dbReference type="ChEBI" id="CHEBI:57959"/>
        <dbReference type="ChEBI" id="CHEBI:57972"/>
        <dbReference type="EC" id="3.7.1.3"/>
    </reaction>
</comment>
<sequence>MNKETKLSTTLDAGPVGAAARDFAAVSATLDAADPLAGHRELFHDPGTAQLSAYLDGNSLGRPLKATAANLPRFVEEAWGSRLIRGWDEQWMDEPLAVGDRLGEVALGAAPGQAFIGDSTSVLLYKLIRAAVDARPGRDEIIVDRDNFPTDRFIIEGIAAERNATIRWVESRPAGGVRPADLAELLTERTAVVVLSHVAYRSGYLADAPAITAQVHHAGALMLWDLCHSVGSVPLELDAWGVDLAVGCTYKYLNGGPGSPAFAYVNAALQGQLQQPIWGWMGAHDPFGMTDSYRPADSLRRFITGTPPILAMQPLKDMVELIASVGMDAVREKSIKLTEHALNLADAWLVPLGAEVVSPRDAAERGSHITVDHPRFAEATQLLWERGVIPDFRPPHGLRIGLSPLSTGFAELEHGMRAIRDVLLELS</sequence>
<keyword evidence="3 4" id="KW-0663">Pyridoxal phosphate</keyword>
<proteinExistence type="inferred from homology"/>
<reference evidence="7" key="1">
    <citation type="submission" date="2016-10" db="EMBL/GenBank/DDBJ databases">
        <authorList>
            <person name="Varghese N."/>
            <person name="Submissions S."/>
        </authorList>
    </citation>
    <scope>NUCLEOTIDE SEQUENCE [LARGE SCALE GENOMIC DNA]</scope>
    <source>
        <strain evidence="7">CGMCC 1.10783</strain>
    </source>
</reference>
<organism evidence="6 7">
    <name type="scientific">Arthrobacter cupressi</name>
    <dbReference type="NCBI Taxonomy" id="1045773"/>
    <lineage>
        <taxon>Bacteria</taxon>
        <taxon>Bacillati</taxon>
        <taxon>Actinomycetota</taxon>
        <taxon>Actinomycetes</taxon>
        <taxon>Micrococcales</taxon>
        <taxon>Micrococcaceae</taxon>
        <taxon>Arthrobacter</taxon>
    </lineage>
</organism>
<comment type="pathway">
    <text evidence="4">Cofactor biosynthesis; NAD(+) biosynthesis; quinolinate from L-kynurenine: step 2/3.</text>
</comment>
<dbReference type="InterPro" id="IPR015421">
    <property type="entry name" value="PyrdxlP-dep_Trfase_major"/>
</dbReference>
<dbReference type="SUPFAM" id="SSF53383">
    <property type="entry name" value="PLP-dependent transferases"/>
    <property type="match status" value="1"/>
</dbReference>
<dbReference type="STRING" id="1045773.SAMN05216555_11095"/>
<feature type="domain" description="Aminotransferase class V" evidence="5">
    <location>
        <begin position="137"/>
        <end position="373"/>
    </location>
</feature>